<dbReference type="Proteomes" id="UP000799424">
    <property type="component" value="Unassembled WGS sequence"/>
</dbReference>
<reference evidence="2" key="1">
    <citation type="journal article" date="2020" name="Stud. Mycol.">
        <title>101 Dothideomycetes genomes: a test case for predicting lifestyles and emergence of pathogens.</title>
        <authorList>
            <person name="Haridas S."/>
            <person name="Albert R."/>
            <person name="Binder M."/>
            <person name="Bloem J."/>
            <person name="Labutti K."/>
            <person name="Salamov A."/>
            <person name="Andreopoulos B."/>
            <person name="Baker S."/>
            <person name="Barry K."/>
            <person name="Bills G."/>
            <person name="Bluhm B."/>
            <person name="Cannon C."/>
            <person name="Castanera R."/>
            <person name="Culley D."/>
            <person name="Daum C."/>
            <person name="Ezra D."/>
            <person name="Gonzalez J."/>
            <person name="Henrissat B."/>
            <person name="Kuo A."/>
            <person name="Liang C."/>
            <person name="Lipzen A."/>
            <person name="Lutzoni F."/>
            <person name="Magnuson J."/>
            <person name="Mondo S."/>
            <person name="Nolan M."/>
            <person name="Ohm R."/>
            <person name="Pangilinan J."/>
            <person name="Park H.-J."/>
            <person name="Ramirez L."/>
            <person name="Alfaro M."/>
            <person name="Sun H."/>
            <person name="Tritt A."/>
            <person name="Yoshinaga Y."/>
            <person name="Zwiers L.-H."/>
            <person name="Turgeon B."/>
            <person name="Goodwin S."/>
            <person name="Spatafora J."/>
            <person name="Crous P."/>
            <person name="Grigoriev I."/>
        </authorList>
    </citation>
    <scope>NUCLEOTIDE SEQUENCE</scope>
    <source>
        <strain evidence="2">CBS 113818</strain>
    </source>
</reference>
<keyword evidence="3" id="KW-1185">Reference proteome</keyword>
<dbReference type="EMBL" id="MU006231">
    <property type="protein sequence ID" value="KAF2823654.1"/>
    <property type="molecule type" value="Genomic_DNA"/>
</dbReference>
<proteinExistence type="predicted"/>
<dbReference type="OrthoDB" id="5418867at2759"/>
<evidence type="ECO:0000256" key="1">
    <source>
        <dbReference type="SAM" id="MobiDB-lite"/>
    </source>
</evidence>
<protein>
    <submittedName>
        <fullName evidence="2">Uncharacterized protein</fullName>
    </submittedName>
</protein>
<sequence length="174" mass="18957">MVNWNAEKDQIILKGIFKFLDIKSSGPLLDYLAKEIGENCTPKAVSHRLNNIRSHGKPLANGGASATPTPTKAPPKKPAGRAKAGAAKKKAPESDDEDSPQSLQEEEVETPTTTRFKRKLSTPKRSYAESANSSEDSGVEEEYVPMAKRVEKEPVEDDDDLAFDAFGTAVQEEV</sequence>
<organism evidence="2 3">
    <name type="scientific">Ophiobolus disseminans</name>
    <dbReference type="NCBI Taxonomy" id="1469910"/>
    <lineage>
        <taxon>Eukaryota</taxon>
        <taxon>Fungi</taxon>
        <taxon>Dikarya</taxon>
        <taxon>Ascomycota</taxon>
        <taxon>Pezizomycotina</taxon>
        <taxon>Dothideomycetes</taxon>
        <taxon>Pleosporomycetidae</taxon>
        <taxon>Pleosporales</taxon>
        <taxon>Pleosporineae</taxon>
        <taxon>Phaeosphaeriaceae</taxon>
        <taxon>Ophiobolus</taxon>
    </lineage>
</organism>
<name>A0A6A6ZT96_9PLEO</name>
<dbReference type="AlphaFoldDB" id="A0A6A6ZT96"/>
<feature type="region of interest" description="Disordered" evidence="1">
    <location>
        <begin position="47"/>
        <end position="161"/>
    </location>
</feature>
<feature type="compositionally biased region" description="Acidic residues" evidence="1">
    <location>
        <begin position="94"/>
        <end position="109"/>
    </location>
</feature>
<accession>A0A6A6ZT96</accession>
<evidence type="ECO:0000313" key="2">
    <source>
        <dbReference type="EMBL" id="KAF2823654.1"/>
    </source>
</evidence>
<evidence type="ECO:0000313" key="3">
    <source>
        <dbReference type="Proteomes" id="UP000799424"/>
    </source>
</evidence>
<gene>
    <name evidence="2" type="ORF">CC86DRAFT_408684</name>
</gene>